<reference evidence="2" key="2">
    <citation type="submission" date="2015-01" db="EMBL/GenBank/DDBJ databases">
        <title>Evolutionary Origins and Diversification of the Mycorrhizal Mutualists.</title>
        <authorList>
            <consortium name="DOE Joint Genome Institute"/>
            <consortium name="Mycorrhizal Genomics Consortium"/>
            <person name="Kohler A."/>
            <person name="Kuo A."/>
            <person name="Nagy L.G."/>
            <person name="Floudas D."/>
            <person name="Copeland A."/>
            <person name="Barry K.W."/>
            <person name="Cichocki N."/>
            <person name="Veneault-Fourrey C."/>
            <person name="LaButti K."/>
            <person name="Lindquist E.A."/>
            <person name="Lipzen A."/>
            <person name="Lundell T."/>
            <person name="Morin E."/>
            <person name="Murat C."/>
            <person name="Riley R."/>
            <person name="Ohm R."/>
            <person name="Sun H."/>
            <person name="Tunlid A."/>
            <person name="Henrissat B."/>
            <person name="Grigoriev I.V."/>
            <person name="Hibbett D.S."/>
            <person name="Martin F."/>
        </authorList>
    </citation>
    <scope>NUCLEOTIDE SEQUENCE [LARGE SCALE GENOMIC DNA]</scope>
    <source>
        <strain evidence="2">Ve08.2h10</strain>
    </source>
</reference>
<dbReference type="AlphaFoldDB" id="A0A0D0D878"/>
<dbReference type="HOGENOM" id="CLU_2513326_0_0_1"/>
<accession>A0A0D0D878</accession>
<evidence type="ECO:0000313" key="2">
    <source>
        <dbReference type="Proteomes" id="UP000054538"/>
    </source>
</evidence>
<reference evidence="1 2" key="1">
    <citation type="submission" date="2014-04" db="EMBL/GenBank/DDBJ databases">
        <authorList>
            <consortium name="DOE Joint Genome Institute"/>
            <person name="Kuo A."/>
            <person name="Kohler A."/>
            <person name="Jargeat P."/>
            <person name="Nagy L.G."/>
            <person name="Floudas D."/>
            <person name="Copeland A."/>
            <person name="Barry K.W."/>
            <person name="Cichocki N."/>
            <person name="Veneault-Fourrey C."/>
            <person name="LaButti K."/>
            <person name="Lindquist E.A."/>
            <person name="Lipzen A."/>
            <person name="Lundell T."/>
            <person name="Morin E."/>
            <person name="Murat C."/>
            <person name="Sun H."/>
            <person name="Tunlid A."/>
            <person name="Henrissat B."/>
            <person name="Grigoriev I.V."/>
            <person name="Hibbett D.S."/>
            <person name="Martin F."/>
            <person name="Nordberg H.P."/>
            <person name="Cantor M.N."/>
            <person name="Hua S.X."/>
        </authorList>
    </citation>
    <scope>NUCLEOTIDE SEQUENCE [LARGE SCALE GENOMIC DNA]</scope>
    <source>
        <strain evidence="1 2">Ve08.2h10</strain>
    </source>
</reference>
<dbReference type="EMBL" id="KN829923">
    <property type="protein sequence ID" value="KIK73275.1"/>
    <property type="molecule type" value="Genomic_DNA"/>
</dbReference>
<proteinExistence type="predicted"/>
<name>A0A0D0D878_9AGAM</name>
<sequence>MLNSRNYFVFFVEISKMLIFHGQMKLQELTIKAWRDYFTMLKSDLNNSIRQISLTVLKSESSGLSRVVGAEWIIYEGAEQWQTVE</sequence>
<keyword evidence="2" id="KW-1185">Reference proteome</keyword>
<evidence type="ECO:0000313" key="1">
    <source>
        <dbReference type="EMBL" id="KIK73275.1"/>
    </source>
</evidence>
<dbReference type="InParanoid" id="A0A0D0D878"/>
<protein>
    <submittedName>
        <fullName evidence="1">Uncharacterized protein</fullName>
    </submittedName>
</protein>
<gene>
    <name evidence="1" type="ORF">PAXRUDRAFT_21037</name>
</gene>
<organism evidence="1 2">
    <name type="scientific">Paxillus rubicundulus Ve08.2h10</name>
    <dbReference type="NCBI Taxonomy" id="930991"/>
    <lineage>
        <taxon>Eukaryota</taxon>
        <taxon>Fungi</taxon>
        <taxon>Dikarya</taxon>
        <taxon>Basidiomycota</taxon>
        <taxon>Agaricomycotina</taxon>
        <taxon>Agaricomycetes</taxon>
        <taxon>Agaricomycetidae</taxon>
        <taxon>Boletales</taxon>
        <taxon>Paxilineae</taxon>
        <taxon>Paxillaceae</taxon>
        <taxon>Paxillus</taxon>
    </lineage>
</organism>
<dbReference type="Proteomes" id="UP000054538">
    <property type="component" value="Unassembled WGS sequence"/>
</dbReference>